<keyword evidence="5" id="KW-0802">TPR repeat</keyword>
<evidence type="ECO:0000256" key="2">
    <source>
        <dbReference type="ARBA" id="ARBA00022692"/>
    </source>
</evidence>
<feature type="compositionally biased region" description="Basic and acidic residues" evidence="6">
    <location>
        <begin position="50"/>
        <end position="64"/>
    </location>
</feature>
<feature type="compositionally biased region" description="Low complexity" evidence="6">
    <location>
        <begin position="240"/>
        <end position="254"/>
    </location>
</feature>
<feature type="domain" description="J" evidence="7">
    <location>
        <begin position="111"/>
        <end position="175"/>
    </location>
</feature>
<dbReference type="GO" id="GO:0030544">
    <property type="term" value="F:Hsp70 protein binding"/>
    <property type="evidence" value="ECO:0007669"/>
    <property type="project" value="TreeGrafter"/>
</dbReference>
<dbReference type="InterPro" id="IPR051100">
    <property type="entry name" value="DnaJ_subfamily_B/C"/>
</dbReference>
<dbReference type="InterPro" id="IPR036869">
    <property type="entry name" value="J_dom_sf"/>
</dbReference>
<dbReference type="GO" id="GO:0005789">
    <property type="term" value="C:endoplasmic reticulum membrane"/>
    <property type="evidence" value="ECO:0007669"/>
    <property type="project" value="TreeGrafter"/>
</dbReference>
<dbReference type="PROSITE" id="PS50005">
    <property type="entry name" value="TPR"/>
    <property type="match status" value="1"/>
</dbReference>
<feature type="region of interest" description="Disordered" evidence="6">
    <location>
        <begin position="226"/>
        <end position="254"/>
    </location>
</feature>
<dbReference type="CDD" id="cd06257">
    <property type="entry name" value="DnaJ"/>
    <property type="match status" value="1"/>
</dbReference>
<protein>
    <recommendedName>
        <fullName evidence="7">J domain-containing protein</fullName>
    </recommendedName>
</protein>
<dbReference type="PROSITE" id="PS50076">
    <property type="entry name" value="DNAJ_2"/>
    <property type="match status" value="1"/>
</dbReference>
<feature type="region of interest" description="Disordered" evidence="6">
    <location>
        <begin position="50"/>
        <end position="94"/>
    </location>
</feature>
<reference evidence="8" key="1">
    <citation type="submission" date="2021-01" db="EMBL/GenBank/DDBJ databases">
        <authorList>
            <person name="Corre E."/>
            <person name="Pelletier E."/>
            <person name="Niang G."/>
            <person name="Scheremetjew M."/>
            <person name="Finn R."/>
            <person name="Kale V."/>
            <person name="Holt S."/>
            <person name="Cochrane G."/>
            <person name="Meng A."/>
            <person name="Brown T."/>
            <person name="Cohen L."/>
        </authorList>
    </citation>
    <scope>NUCLEOTIDE SEQUENCE</scope>
    <source>
        <strain evidence="8">CCMP1243</strain>
    </source>
</reference>
<keyword evidence="3" id="KW-1133">Transmembrane helix</keyword>
<evidence type="ECO:0000256" key="4">
    <source>
        <dbReference type="ARBA" id="ARBA00023136"/>
    </source>
</evidence>
<evidence type="ECO:0000256" key="1">
    <source>
        <dbReference type="ARBA" id="ARBA00004167"/>
    </source>
</evidence>
<gene>
    <name evidence="8" type="ORF">RMAR1173_LOCUS19480</name>
</gene>
<keyword evidence="4" id="KW-0472">Membrane</keyword>
<organism evidence="8">
    <name type="scientific">Rhizochromulina marina</name>
    <dbReference type="NCBI Taxonomy" id="1034831"/>
    <lineage>
        <taxon>Eukaryota</taxon>
        <taxon>Sar</taxon>
        <taxon>Stramenopiles</taxon>
        <taxon>Ochrophyta</taxon>
        <taxon>Dictyochophyceae</taxon>
        <taxon>Rhizochromulinales</taxon>
        <taxon>Rhizochromulina</taxon>
    </lineage>
</organism>
<dbReference type="PANTHER" id="PTHR43908">
    <property type="entry name" value="AT29763P-RELATED"/>
    <property type="match status" value="1"/>
</dbReference>
<comment type="subcellular location">
    <subcellularLocation>
        <location evidence="1">Membrane</location>
        <topology evidence="1">Single-pass membrane protein</topology>
    </subcellularLocation>
</comment>
<dbReference type="EMBL" id="HBHJ01029405">
    <property type="protein sequence ID" value="CAD9708488.1"/>
    <property type="molecule type" value="Transcribed_RNA"/>
</dbReference>
<keyword evidence="2" id="KW-0812">Transmembrane</keyword>
<dbReference type="PANTHER" id="PTHR43908:SF3">
    <property type="entry name" value="AT29763P-RELATED"/>
    <property type="match status" value="1"/>
</dbReference>
<feature type="region of interest" description="Disordered" evidence="6">
    <location>
        <begin position="172"/>
        <end position="195"/>
    </location>
</feature>
<dbReference type="InterPro" id="IPR019734">
    <property type="entry name" value="TPR_rpt"/>
</dbReference>
<dbReference type="Pfam" id="PF00226">
    <property type="entry name" value="DnaJ"/>
    <property type="match status" value="1"/>
</dbReference>
<evidence type="ECO:0000256" key="6">
    <source>
        <dbReference type="SAM" id="MobiDB-lite"/>
    </source>
</evidence>
<feature type="compositionally biased region" description="Low complexity" evidence="6">
    <location>
        <begin position="66"/>
        <end position="88"/>
    </location>
</feature>
<sequence>MANLANKEAAETCKEMGKKALLKRDYDRAIRMFDKSLRLYPLAGVAEMKARAEKEKAAEAERASQPRRAPASSRGTASSAAGSAAGSGPVRGHTPEQEAIVRRIMAAQAKGHYDVLGVGTKATDDEIKKAYRKLALKLHPDKNSAPGAEGAFKAVSMAYTVLSDSEKRRTYDLYGSDDPTNPSSGGGGGGGMHRRYAEQDINPEDIFNMFFGGGMGGFHHAQGPGFRVYRSGFPPRRQHPGGQQQQQQRQEAQGSAGLMQLLQLAPIFLFLVTSMFFPSGSYESPFSLQRSGGYAIQRATQDSRGIRGGIEYFVKESFAKNYGRTRRQLASVEGQVQQAFHDELRYECTQQHHQQRLAMNRAKFSRDSAKRQALTERAKQMSLSACEDYERWFGSTF</sequence>
<name>A0A7S2SSK5_9STRA</name>
<dbReference type="PRINTS" id="PR00625">
    <property type="entry name" value="JDOMAIN"/>
</dbReference>
<evidence type="ECO:0000313" key="8">
    <source>
        <dbReference type="EMBL" id="CAD9708488.1"/>
    </source>
</evidence>
<dbReference type="GO" id="GO:0071218">
    <property type="term" value="P:cellular response to misfolded protein"/>
    <property type="evidence" value="ECO:0007669"/>
    <property type="project" value="TreeGrafter"/>
</dbReference>
<dbReference type="Gene3D" id="1.10.287.110">
    <property type="entry name" value="DnaJ domain"/>
    <property type="match status" value="1"/>
</dbReference>
<evidence type="ECO:0000256" key="5">
    <source>
        <dbReference type="PROSITE-ProRule" id="PRU00339"/>
    </source>
</evidence>
<evidence type="ECO:0000256" key="3">
    <source>
        <dbReference type="ARBA" id="ARBA00022989"/>
    </source>
</evidence>
<dbReference type="SMART" id="SM00271">
    <property type="entry name" value="DnaJ"/>
    <property type="match status" value="1"/>
</dbReference>
<dbReference type="SUPFAM" id="SSF46565">
    <property type="entry name" value="Chaperone J-domain"/>
    <property type="match status" value="1"/>
</dbReference>
<accession>A0A7S2SSK5</accession>
<proteinExistence type="predicted"/>
<dbReference type="AlphaFoldDB" id="A0A7S2SSK5"/>
<evidence type="ECO:0000259" key="7">
    <source>
        <dbReference type="PROSITE" id="PS50076"/>
    </source>
</evidence>
<feature type="repeat" description="TPR" evidence="5">
    <location>
        <begin position="10"/>
        <end position="43"/>
    </location>
</feature>
<dbReference type="Pfam" id="PF09320">
    <property type="entry name" value="DUF1977"/>
    <property type="match status" value="1"/>
</dbReference>
<dbReference type="InterPro" id="IPR015399">
    <property type="entry name" value="DUF1977_DnaJ-like"/>
</dbReference>
<dbReference type="InterPro" id="IPR001623">
    <property type="entry name" value="DnaJ_domain"/>
</dbReference>